<gene>
    <name evidence="2" type="ORF">PTSG_06356</name>
</gene>
<organism evidence="3">
    <name type="scientific">Salpingoeca rosetta (strain ATCC 50818 / BSB-021)</name>
    <dbReference type="NCBI Taxonomy" id="946362"/>
    <lineage>
        <taxon>Eukaryota</taxon>
        <taxon>Choanoflagellata</taxon>
        <taxon>Craspedida</taxon>
        <taxon>Salpingoecidae</taxon>
        <taxon>Salpingoeca</taxon>
    </lineage>
</organism>
<dbReference type="eggNOG" id="ENOG502ST79">
    <property type="taxonomic scope" value="Eukaryota"/>
</dbReference>
<feature type="signal peptide" evidence="1">
    <location>
        <begin position="1"/>
        <end position="24"/>
    </location>
</feature>
<evidence type="ECO:0000313" key="2">
    <source>
        <dbReference type="EMBL" id="EGD74346.1"/>
    </source>
</evidence>
<dbReference type="SUPFAM" id="SSF50998">
    <property type="entry name" value="Quinoprotein alcohol dehydrogenase-like"/>
    <property type="match status" value="1"/>
</dbReference>
<dbReference type="GeneID" id="16073821"/>
<dbReference type="PANTHER" id="PTHR35580:SF1">
    <property type="entry name" value="PHYTASE-LIKE DOMAIN-CONTAINING PROTEIN"/>
    <property type="match status" value="1"/>
</dbReference>
<dbReference type="OMA" id="WIQFLIQ"/>
<dbReference type="Gene3D" id="2.130.10.10">
    <property type="entry name" value="YVTN repeat-like/Quinoprotein amine dehydrogenase"/>
    <property type="match status" value="1"/>
</dbReference>
<dbReference type="InParanoid" id="F2UCN9"/>
<dbReference type="InterPro" id="IPR052918">
    <property type="entry name" value="Motility_Chemotaxis_Reg"/>
</dbReference>
<evidence type="ECO:0000256" key="1">
    <source>
        <dbReference type="SAM" id="SignalP"/>
    </source>
</evidence>
<dbReference type="Proteomes" id="UP000007799">
    <property type="component" value="Unassembled WGS sequence"/>
</dbReference>
<keyword evidence="1" id="KW-0732">Signal</keyword>
<dbReference type="EMBL" id="GL832968">
    <property type="protein sequence ID" value="EGD74346.1"/>
    <property type="molecule type" value="Genomic_DNA"/>
</dbReference>
<dbReference type="KEGG" id="sre:PTSG_06356"/>
<protein>
    <submittedName>
        <fullName evidence="2">Uncharacterized protein</fullName>
    </submittedName>
</protein>
<dbReference type="RefSeq" id="XP_004993246.1">
    <property type="nucleotide sequence ID" value="XM_004993189.1"/>
</dbReference>
<accession>F2UCN9</accession>
<dbReference type="PANTHER" id="PTHR35580">
    <property type="entry name" value="CELL SURFACE GLYCOPROTEIN (S-LAYER PROTEIN)-LIKE PROTEIN"/>
    <property type="match status" value="1"/>
</dbReference>
<feature type="chain" id="PRO_5003290535" evidence="1">
    <location>
        <begin position="25"/>
        <end position="507"/>
    </location>
</feature>
<sequence length="507" mass="52789">MMSQMLSVLLTLLVLLTCAGVGAGEDGVDMQPAIFADDVGNLFVDTKRAQGRVFVNGVDVQVLDERMRALEATAAALTAAQGIQRAWNPNLTVAETASIGAGFNEVVNGIVADSIANVVCVCGETSNNLFAVLSGLVDAYVACFNADDATLKWGVQFGSSQYDRAFGVAMDPVARTVYVFGHSNGGVFVPEPHGLADLVLAAFHRDTGKQLWGVQFGSANTELAQAMVFDEVSRSLFIGGYHMGSLFEAQASAWEGYVARVDSSTGNVTWGKHVQTNRNDYVHAVAVDSRVGLVFAAGTTEGDLSGDNSGSKDVFVDARHVANGDSAWTTQLGSAEKEEDVSLAASTDLGLVFVVFSTQGELYAPNADGAGDVAVVALHSTNGSVAWNTQLGATAADEAGGVAYDASTTTVVITGATLGAMFADQQHHGGMDLFVARLDARTGEVLWGGLYGTEDDDSGRAIAASARVPFREQAAVFVAGETEGALFGLPTAGGVDAFLAILRPDSW</sequence>
<keyword evidence="3" id="KW-1185">Reference proteome</keyword>
<dbReference type="AlphaFoldDB" id="F2UCN9"/>
<proteinExistence type="predicted"/>
<dbReference type="InterPro" id="IPR011047">
    <property type="entry name" value="Quinoprotein_ADH-like_sf"/>
</dbReference>
<evidence type="ECO:0000313" key="3">
    <source>
        <dbReference type="Proteomes" id="UP000007799"/>
    </source>
</evidence>
<reference evidence="2" key="1">
    <citation type="submission" date="2009-08" db="EMBL/GenBank/DDBJ databases">
        <title>Annotation of Salpingoeca rosetta.</title>
        <authorList>
            <consortium name="The Broad Institute Genome Sequencing Platform"/>
            <person name="Russ C."/>
            <person name="Cuomo C."/>
            <person name="Burger G."/>
            <person name="Gray M.W."/>
            <person name="Holland P.W.H."/>
            <person name="King N."/>
            <person name="Lang F.B.F."/>
            <person name="Roger A.J."/>
            <person name="Ruiz-Trillo I."/>
            <person name="Young S.K."/>
            <person name="Zeng Q."/>
            <person name="Gargeya S."/>
            <person name="Alvarado L."/>
            <person name="Berlin A."/>
            <person name="Chapman S.B."/>
            <person name="Chen Z."/>
            <person name="Freedman E."/>
            <person name="Gellesch M."/>
            <person name="Goldberg J."/>
            <person name="Griggs A."/>
            <person name="Gujja S."/>
            <person name="Heilman E."/>
            <person name="Heiman D."/>
            <person name="Howarth C."/>
            <person name="Mehta T."/>
            <person name="Neiman D."/>
            <person name="Pearson M."/>
            <person name="Roberts A."/>
            <person name="Saif S."/>
            <person name="Shea T."/>
            <person name="Shenoy N."/>
            <person name="Sisk P."/>
            <person name="Stolte C."/>
            <person name="Sykes S."/>
            <person name="White J."/>
            <person name="Yandava C."/>
            <person name="Haas B."/>
            <person name="Nusbaum C."/>
            <person name="Birren B."/>
        </authorList>
    </citation>
    <scope>NUCLEOTIDE SEQUENCE [LARGE SCALE GENOMIC DNA]</scope>
    <source>
        <strain evidence="2">ATCC 50818</strain>
    </source>
</reference>
<dbReference type="InterPro" id="IPR015943">
    <property type="entry name" value="WD40/YVTN_repeat-like_dom_sf"/>
</dbReference>
<dbReference type="OrthoDB" id="447191at2759"/>
<name>F2UCN9_SALR5</name>